<dbReference type="RefSeq" id="WP_058284947.1">
    <property type="nucleotide sequence ID" value="NZ_CYSR01000010.1"/>
</dbReference>
<evidence type="ECO:0000259" key="2">
    <source>
        <dbReference type="Pfam" id="PF04542"/>
    </source>
</evidence>
<organism evidence="4 5">
    <name type="scientific">Leisingera aquaemixtae</name>
    <dbReference type="NCBI Taxonomy" id="1396826"/>
    <lineage>
        <taxon>Bacteria</taxon>
        <taxon>Pseudomonadati</taxon>
        <taxon>Pseudomonadota</taxon>
        <taxon>Alphaproteobacteria</taxon>
        <taxon>Rhodobacterales</taxon>
        <taxon>Roseobacteraceae</taxon>
        <taxon>Leisingera</taxon>
    </lineage>
</organism>
<dbReference type="Proteomes" id="UP000051326">
    <property type="component" value="Unassembled WGS sequence"/>
</dbReference>
<dbReference type="PANTHER" id="PTHR30173">
    <property type="entry name" value="SIGMA 19 FACTOR"/>
    <property type="match status" value="1"/>
</dbReference>
<dbReference type="SUPFAM" id="SSF88659">
    <property type="entry name" value="Sigma3 and sigma4 domains of RNA polymerase sigma factors"/>
    <property type="match status" value="1"/>
</dbReference>
<accession>A0A0P1H7I7</accession>
<comment type="subunit">
    <text evidence="1">Interacts transiently with the RNA polymerase catalytic core formed by RpoA, RpoB, RpoC and RpoZ (2 alpha, 1 beta, 1 beta' and 1 omega subunit) to form the RNA polymerase holoenzyme that can initiate transcription.</text>
</comment>
<dbReference type="Pfam" id="PF08281">
    <property type="entry name" value="Sigma70_r4_2"/>
    <property type="match status" value="1"/>
</dbReference>
<dbReference type="GO" id="GO:0006352">
    <property type="term" value="P:DNA-templated transcription initiation"/>
    <property type="evidence" value="ECO:0007669"/>
    <property type="project" value="InterPro"/>
</dbReference>
<gene>
    <name evidence="4" type="ORF">PHA8399_00860</name>
</gene>
<proteinExistence type="predicted"/>
<dbReference type="STRING" id="1396826.PHA8399_00860"/>
<dbReference type="SUPFAM" id="SSF88946">
    <property type="entry name" value="Sigma2 domain of RNA polymerase sigma factors"/>
    <property type="match status" value="1"/>
</dbReference>
<dbReference type="InterPro" id="IPR013325">
    <property type="entry name" value="RNA_pol_sigma_r2"/>
</dbReference>
<dbReference type="EMBL" id="CYSR01000010">
    <property type="protein sequence ID" value="CUH98745.1"/>
    <property type="molecule type" value="Genomic_DNA"/>
</dbReference>
<dbReference type="NCBIfam" id="TIGR02937">
    <property type="entry name" value="sigma70-ECF"/>
    <property type="match status" value="1"/>
</dbReference>
<dbReference type="InterPro" id="IPR032710">
    <property type="entry name" value="NTF2-like_dom_sf"/>
</dbReference>
<dbReference type="Gene3D" id="1.10.1740.10">
    <property type="match status" value="1"/>
</dbReference>
<dbReference type="GO" id="GO:0003677">
    <property type="term" value="F:DNA binding"/>
    <property type="evidence" value="ECO:0007669"/>
    <property type="project" value="InterPro"/>
</dbReference>
<dbReference type="GO" id="GO:0016987">
    <property type="term" value="F:sigma factor activity"/>
    <property type="evidence" value="ECO:0007669"/>
    <property type="project" value="InterPro"/>
</dbReference>
<sequence>MTAQQEKDGTNAFLTARPRLFAAAYRMLGTVSDAEDILQDAYLRWQAAPQAQVQDATGYLMRITTRLCLDQLKSARARRETYPGEWLPEPLLTDDPAEHLDHDVSVALLLALETLSPLERAAFLLHDIFDSSYDDVSAALNRSSAACRQLAARARRKVQRLRPQAPANPDQGRDLAEAFFRASRTGDTAALTQILAQEVQLISDGGGKAMATLNPIYGLERVLRLCEGLARKAGRGLPEHWRLCQLNGLPAILSREPDGILQAIALEVWNGRIARIYVTRNPDKMRHLAEPLMQSEGAGPSCP</sequence>
<evidence type="ECO:0000256" key="1">
    <source>
        <dbReference type="ARBA" id="ARBA00011344"/>
    </source>
</evidence>
<protein>
    <submittedName>
        <fullName evidence="4">RNA polymerase sigma factor SigJ</fullName>
    </submittedName>
</protein>
<dbReference type="InterPro" id="IPR013324">
    <property type="entry name" value="RNA_pol_sigma_r3/r4-like"/>
</dbReference>
<reference evidence="4 5" key="1">
    <citation type="submission" date="2015-09" db="EMBL/GenBank/DDBJ databases">
        <authorList>
            <consortium name="Swine Surveillance"/>
        </authorList>
    </citation>
    <scope>NUCLEOTIDE SEQUENCE [LARGE SCALE GENOMIC DNA]</scope>
    <source>
        <strain evidence="4 5">CECT 8399</strain>
    </source>
</reference>
<evidence type="ECO:0000259" key="3">
    <source>
        <dbReference type="Pfam" id="PF08281"/>
    </source>
</evidence>
<dbReference type="PANTHER" id="PTHR30173:SF36">
    <property type="entry name" value="ECF RNA POLYMERASE SIGMA FACTOR SIGJ"/>
    <property type="match status" value="1"/>
</dbReference>
<dbReference type="InterPro" id="IPR052704">
    <property type="entry name" value="ECF_Sigma-70_Domain"/>
</dbReference>
<feature type="domain" description="RNA polymerase sigma-70 region 2" evidence="2">
    <location>
        <begin position="17"/>
        <end position="76"/>
    </location>
</feature>
<feature type="domain" description="RNA polymerase sigma factor 70 region 4 type 2" evidence="3">
    <location>
        <begin position="106"/>
        <end position="157"/>
    </location>
</feature>
<dbReference type="NCBIfam" id="NF007214">
    <property type="entry name" value="PRK09636.1"/>
    <property type="match status" value="1"/>
</dbReference>
<dbReference type="AlphaFoldDB" id="A0A0P1H7I7"/>
<dbReference type="InterPro" id="IPR036388">
    <property type="entry name" value="WH-like_DNA-bd_sf"/>
</dbReference>
<dbReference type="Pfam" id="PF04542">
    <property type="entry name" value="Sigma70_r2"/>
    <property type="match status" value="1"/>
</dbReference>
<dbReference type="InterPro" id="IPR007627">
    <property type="entry name" value="RNA_pol_sigma70_r2"/>
</dbReference>
<evidence type="ECO:0000313" key="4">
    <source>
        <dbReference type="EMBL" id="CUH98745.1"/>
    </source>
</evidence>
<name>A0A0P1H7I7_9RHOB</name>
<evidence type="ECO:0000313" key="5">
    <source>
        <dbReference type="Proteomes" id="UP000051326"/>
    </source>
</evidence>
<dbReference type="InterPro" id="IPR014284">
    <property type="entry name" value="RNA_pol_sigma-70_dom"/>
</dbReference>
<dbReference type="SUPFAM" id="SSF54427">
    <property type="entry name" value="NTF2-like"/>
    <property type="match status" value="1"/>
</dbReference>
<dbReference type="Gene3D" id="1.10.10.10">
    <property type="entry name" value="Winged helix-like DNA-binding domain superfamily/Winged helix DNA-binding domain"/>
    <property type="match status" value="1"/>
</dbReference>
<dbReference type="InterPro" id="IPR013249">
    <property type="entry name" value="RNA_pol_sigma70_r4_t2"/>
</dbReference>